<protein>
    <recommendedName>
        <fullName evidence="4">Transmembrane protein 26</fullName>
    </recommendedName>
</protein>
<comment type="caution">
    <text evidence="2">The sequence shown here is derived from an EMBL/GenBank/DDBJ whole genome shotgun (WGS) entry which is preliminary data.</text>
</comment>
<feature type="transmembrane region" description="Helical" evidence="1">
    <location>
        <begin position="31"/>
        <end position="53"/>
    </location>
</feature>
<dbReference type="Proteomes" id="UP001159427">
    <property type="component" value="Unassembled WGS sequence"/>
</dbReference>
<evidence type="ECO:0008006" key="4">
    <source>
        <dbReference type="Google" id="ProtNLM"/>
    </source>
</evidence>
<dbReference type="EMBL" id="CALNXI010000376">
    <property type="protein sequence ID" value="CAH3025865.1"/>
    <property type="molecule type" value="Genomic_DNA"/>
</dbReference>
<gene>
    <name evidence="2" type="ORF">PEVE_00027384</name>
</gene>
<feature type="transmembrane region" description="Helical" evidence="1">
    <location>
        <begin position="59"/>
        <end position="77"/>
    </location>
</feature>
<dbReference type="PANTHER" id="PTHR22168:SF3">
    <property type="entry name" value="TRANSMEMBRANE PROTEIN 26"/>
    <property type="match status" value="1"/>
</dbReference>
<sequence>MYVEKKQESKMEEELTKKEGIWTKLWKFRPIFYAVITRVMFFIHGFMSVWLLAHCFKNPMYWVTIAGVVLLFFEMMYTLLARKGQEYKYFWPSCFFYMSTMIPIIWVAELEFLNERIQAANGQNDTSSTRKSPIPGCFGNISTQTLARQVCELGLIIGMIIGRWLLPRGEITRDQLSALLLGYVGTAADTLELFEVLDEQAVSTDQQVNHAVLGVYTWSLLQFCLVTTATTGKNNQIRITNNKVNPDDVINRKISLHKYGKQEDLKERYIQRLQMKRRQTEMNMMRGKGFKGVKEKKINPITTARGEVKEISRREMLLHGDIFGILTGIFMQDGPFLILRLLLIIKYQVYSEMHIFFTCKNAIALSLLVYRLCILTCSGEDEEDVEHQQQESRLQNVQQAVLSENFQKAGAIQLAG</sequence>
<keyword evidence="1" id="KW-1133">Transmembrane helix</keyword>
<keyword evidence="1" id="KW-0472">Membrane</keyword>
<keyword evidence="3" id="KW-1185">Reference proteome</keyword>
<dbReference type="InterPro" id="IPR019169">
    <property type="entry name" value="Transmembrane_26"/>
</dbReference>
<proteinExistence type="predicted"/>
<evidence type="ECO:0000313" key="3">
    <source>
        <dbReference type="Proteomes" id="UP001159427"/>
    </source>
</evidence>
<dbReference type="Pfam" id="PF09772">
    <property type="entry name" value="Tmem26"/>
    <property type="match status" value="2"/>
</dbReference>
<keyword evidence="1" id="KW-0812">Transmembrane</keyword>
<accession>A0ABN8MBF9</accession>
<evidence type="ECO:0000313" key="2">
    <source>
        <dbReference type="EMBL" id="CAH3025865.1"/>
    </source>
</evidence>
<reference evidence="2 3" key="1">
    <citation type="submission" date="2022-05" db="EMBL/GenBank/DDBJ databases">
        <authorList>
            <consortium name="Genoscope - CEA"/>
            <person name="William W."/>
        </authorList>
    </citation>
    <scope>NUCLEOTIDE SEQUENCE [LARGE SCALE GENOMIC DNA]</scope>
</reference>
<evidence type="ECO:0000256" key="1">
    <source>
        <dbReference type="SAM" id="Phobius"/>
    </source>
</evidence>
<feature type="transmembrane region" description="Helical" evidence="1">
    <location>
        <begin position="322"/>
        <end position="343"/>
    </location>
</feature>
<dbReference type="PANTHER" id="PTHR22168">
    <property type="entry name" value="TMEM26 PROTEIN"/>
    <property type="match status" value="1"/>
</dbReference>
<feature type="transmembrane region" description="Helical" evidence="1">
    <location>
        <begin position="89"/>
        <end position="108"/>
    </location>
</feature>
<organism evidence="2 3">
    <name type="scientific">Porites evermanni</name>
    <dbReference type="NCBI Taxonomy" id="104178"/>
    <lineage>
        <taxon>Eukaryota</taxon>
        <taxon>Metazoa</taxon>
        <taxon>Cnidaria</taxon>
        <taxon>Anthozoa</taxon>
        <taxon>Hexacorallia</taxon>
        <taxon>Scleractinia</taxon>
        <taxon>Fungiina</taxon>
        <taxon>Poritidae</taxon>
        <taxon>Porites</taxon>
    </lineage>
</organism>
<name>A0ABN8MBF9_9CNID</name>